<proteinExistence type="predicted"/>
<accession>A0A096BF48</accession>
<name>A0A096BF48_9FIRM</name>
<dbReference type="AlphaFoldDB" id="A0A096BF48"/>
<comment type="caution">
    <text evidence="1">The sequence shown here is derived from an EMBL/GenBank/DDBJ whole genome shotgun (WGS) entry which is preliminary data.</text>
</comment>
<dbReference type="InterPro" id="IPR036322">
    <property type="entry name" value="WD40_repeat_dom_sf"/>
</dbReference>
<dbReference type="STRING" id="1156417.Y919_11755"/>
<evidence type="ECO:0000313" key="2">
    <source>
        <dbReference type="Proteomes" id="UP000029622"/>
    </source>
</evidence>
<dbReference type="SUPFAM" id="SSF50978">
    <property type="entry name" value="WD40 repeat-like"/>
    <property type="match status" value="1"/>
</dbReference>
<reference evidence="1 2" key="1">
    <citation type="submission" date="2013-12" db="EMBL/GenBank/DDBJ databases">
        <title>Draft genome sequence of Caloranaerobacter sp. H53214.</title>
        <authorList>
            <person name="Jiang L.J."/>
            <person name="Shao Z.Z."/>
            <person name="Long M.N."/>
        </authorList>
    </citation>
    <scope>NUCLEOTIDE SEQUENCE [LARGE SCALE GENOMIC DNA]</scope>
    <source>
        <strain evidence="1 2">H53214</strain>
    </source>
</reference>
<evidence type="ECO:0000313" key="1">
    <source>
        <dbReference type="EMBL" id="KGG79482.1"/>
    </source>
</evidence>
<dbReference type="Proteomes" id="UP000029622">
    <property type="component" value="Unassembled WGS sequence"/>
</dbReference>
<gene>
    <name evidence="1" type="ORF">Y919_11755</name>
</gene>
<dbReference type="EMBL" id="AZTB01000098">
    <property type="protein sequence ID" value="KGG79482.1"/>
    <property type="molecule type" value="Genomic_DNA"/>
</dbReference>
<protein>
    <submittedName>
        <fullName evidence="1">Uncharacterized protein</fullName>
    </submittedName>
</protein>
<sequence>MFITSIMLIVAGCKSDINSVNLKNKNINDMKVDKALRFKELIKGKLISIFYSTNVINDYVTYKNLKGDLNIYNIKRNINYNLNKYISNMDSTFNIFYIDDEHIYISKMIDDFSTLQITKQSIYSNNKKEYKIDLKGGECIQVEYYNGYIYCFISGYDNNRTSILKIKDGKLQDIILLNQDYSISESPMPLIIWNNKLYVKLDAKTVYELVDNKLVYEGSLRFYDDVCYNVENNNITIFDKDKNIIKEIKLPVDGDDTVSEIFLIDKNENLIALGDLETIYIFTQNDNCEILKLETVRINIGKFIGDNFFMYAKDKTLNLFDLTTKENRELFHLEEPISYLNVFDIDEKTFNVLIIGGGAGEGGLYIYINFLYNL</sequence>
<organism evidence="1 2">
    <name type="scientific">Caloranaerobacter azorensis H53214</name>
    <dbReference type="NCBI Taxonomy" id="1156417"/>
    <lineage>
        <taxon>Bacteria</taxon>
        <taxon>Bacillati</taxon>
        <taxon>Bacillota</taxon>
        <taxon>Tissierellia</taxon>
        <taxon>Tissierellales</taxon>
        <taxon>Thermohalobacteraceae</taxon>
        <taxon>Caloranaerobacter</taxon>
    </lineage>
</organism>